<dbReference type="InterPro" id="IPR006099">
    <property type="entry name" value="MeMalonylCoA_mutase_a/b_cat"/>
</dbReference>
<gene>
    <name evidence="2" type="ORF">UFOPK2982_00495</name>
</gene>
<name>A0A6J6X0T8_9ZZZZ</name>
<evidence type="ECO:0000313" key="2">
    <source>
        <dbReference type="EMBL" id="CAB4790069.1"/>
    </source>
</evidence>
<dbReference type="AlphaFoldDB" id="A0A6J6X0T8"/>
<dbReference type="Gene3D" id="3.20.20.240">
    <property type="entry name" value="Methylmalonyl-CoA mutase"/>
    <property type="match status" value="1"/>
</dbReference>
<dbReference type="GO" id="GO:0016866">
    <property type="term" value="F:intramolecular transferase activity"/>
    <property type="evidence" value="ECO:0007669"/>
    <property type="project" value="InterPro"/>
</dbReference>
<reference evidence="2" key="1">
    <citation type="submission" date="2020-05" db="EMBL/GenBank/DDBJ databases">
        <authorList>
            <person name="Chiriac C."/>
            <person name="Salcher M."/>
            <person name="Ghai R."/>
            <person name="Kavagutti S V."/>
        </authorList>
    </citation>
    <scope>NUCLEOTIDE SEQUENCE</scope>
</reference>
<dbReference type="EMBL" id="CAFAAE010000053">
    <property type="protein sequence ID" value="CAB4790069.1"/>
    <property type="molecule type" value="Genomic_DNA"/>
</dbReference>
<accession>A0A6J6X0T8</accession>
<protein>
    <submittedName>
        <fullName evidence="2">Unannotated protein</fullName>
    </submittedName>
</protein>
<dbReference type="GO" id="GO:0031419">
    <property type="term" value="F:cobalamin binding"/>
    <property type="evidence" value="ECO:0007669"/>
    <property type="project" value="InterPro"/>
</dbReference>
<sequence length="52" mass="5383">MISALAEISKVAGSTENVMPALKAAIKVGATVGEICDALRAVWGVYRSSEAF</sequence>
<feature type="domain" description="Methylmalonyl-CoA mutase alpha/beta chain catalytic" evidence="1">
    <location>
        <begin position="3"/>
        <end position="44"/>
    </location>
</feature>
<dbReference type="SUPFAM" id="SSF51703">
    <property type="entry name" value="Cobalamin (vitamin B12)-dependent enzymes"/>
    <property type="match status" value="1"/>
</dbReference>
<dbReference type="Pfam" id="PF01642">
    <property type="entry name" value="MM_CoA_mutase"/>
    <property type="match status" value="1"/>
</dbReference>
<organism evidence="2">
    <name type="scientific">freshwater metagenome</name>
    <dbReference type="NCBI Taxonomy" id="449393"/>
    <lineage>
        <taxon>unclassified sequences</taxon>
        <taxon>metagenomes</taxon>
        <taxon>ecological metagenomes</taxon>
    </lineage>
</organism>
<dbReference type="InterPro" id="IPR016176">
    <property type="entry name" value="Cbl-dep_enz_cat"/>
</dbReference>
<proteinExistence type="predicted"/>
<evidence type="ECO:0000259" key="1">
    <source>
        <dbReference type="Pfam" id="PF01642"/>
    </source>
</evidence>